<dbReference type="SUPFAM" id="SSF51905">
    <property type="entry name" value="FAD/NAD(P)-binding domain"/>
    <property type="match status" value="1"/>
</dbReference>
<dbReference type="FunFam" id="3.50.50.60:FF:000258">
    <property type="entry name" value="Flavin-binding monooxygenase-like protein (AFU_orthologue AFUA_6G01900)"/>
    <property type="match status" value="1"/>
</dbReference>
<dbReference type="OrthoDB" id="2915840at2759"/>
<dbReference type="PANTHER" id="PTHR23023">
    <property type="entry name" value="DIMETHYLANILINE MONOOXYGENASE"/>
    <property type="match status" value="1"/>
</dbReference>
<evidence type="ECO:0000313" key="4">
    <source>
        <dbReference type="EMBL" id="PKS07187.1"/>
    </source>
</evidence>
<organism evidence="4 5">
    <name type="scientific">Lomentospora prolificans</name>
    <dbReference type="NCBI Taxonomy" id="41688"/>
    <lineage>
        <taxon>Eukaryota</taxon>
        <taxon>Fungi</taxon>
        <taxon>Dikarya</taxon>
        <taxon>Ascomycota</taxon>
        <taxon>Pezizomycotina</taxon>
        <taxon>Sordariomycetes</taxon>
        <taxon>Hypocreomycetidae</taxon>
        <taxon>Microascales</taxon>
        <taxon>Microascaceae</taxon>
        <taxon>Lomentospora</taxon>
    </lineage>
</organism>
<dbReference type="InParanoid" id="A0A2N3N430"/>
<evidence type="ECO:0000256" key="3">
    <source>
        <dbReference type="ARBA" id="ARBA00023002"/>
    </source>
</evidence>
<keyword evidence="5" id="KW-1185">Reference proteome</keyword>
<dbReference type="Proteomes" id="UP000233524">
    <property type="component" value="Unassembled WGS sequence"/>
</dbReference>
<dbReference type="GO" id="GO:0016491">
    <property type="term" value="F:oxidoreductase activity"/>
    <property type="evidence" value="ECO:0007669"/>
    <property type="project" value="UniProtKB-KW"/>
</dbReference>
<keyword evidence="3" id="KW-0560">Oxidoreductase</keyword>
<name>A0A2N3N430_9PEZI</name>
<dbReference type="AlphaFoldDB" id="A0A2N3N430"/>
<keyword evidence="2" id="KW-0274">FAD</keyword>
<dbReference type="VEuPathDB" id="FungiDB:jhhlp_005787"/>
<protein>
    <recommendedName>
        <fullName evidence="6">L-ornithine N(5)-oxygenase</fullName>
    </recommendedName>
</protein>
<evidence type="ECO:0008006" key="6">
    <source>
        <dbReference type="Google" id="ProtNLM"/>
    </source>
</evidence>
<evidence type="ECO:0000256" key="2">
    <source>
        <dbReference type="ARBA" id="ARBA00022827"/>
    </source>
</evidence>
<reference evidence="4 5" key="1">
    <citation type="journal article" date="2017" name="G3 (Bethesda)">
        <title>First Draft Genome Sequence of the Pathogenic Fungus Lomentospora prolificans (Formerly Scedosporium prolificans).</title>
        <authorList>
            <person name="Luo R."/>
            <person name="Zimin A."/>
            <person name="Workman R."/>
            <person name="Fan Y."/>
            <person name="Pertea G."/>
            <person name="Grossman N."/>
            <person name="Wear M.P."/>
            <person name="Jia B."/>
            <person name="Miller H."/>
            <person name="Casadevall A."/>
            <person name="Timp W."/>
            <person name="Zhang S.X."/>
            <person name="Salzberg S.L."/>
        </authorList>
    </citation>
    <scope>NUCLEOTIDE SEQUENCE [LARGE SCALE GENOMIC DNA]</scope>
    <source>
        <strain evidence="4 5">JHH-5317</strain>
    </source>
</reference>
<keyword evidence="1" id="KW-0285">Flavoprotein</keyword>
<sequence length="599" mass="67316">MEELDLAVIGAGWYGLASAKQYRELNPDHSVAILDYASSIGGVWAEHRLYPGLKSNNLWGTYEYPDFPMDPAVFGIQPRQHPTGKALHEYLTAYTKKFGFFDDVRCGIRVLSAKHQTDGGWVLTVRSVASSDPREVRGAESQLYARRLVVATGLTSEPFMPHIKGQENFGKPLFHIKDFLKYANTINPENTRRITVFGGSKSAWDAVYVYGTKGIPVDWVIRETGHGSCWMAPPFVTPLKKWLEKLVNIRLLTWFSPCIWSTDGGYSMIRSFLHGTAIGRAITNTFWHILGSDVHDLNAYDSHPEMAKLKPWTSAMFTATTFSILNYDTNFFDLVRSGIVKVHIADLDYLSSGKIHLADAEKTVLESDGMVCVTGWKYAPPLKMLPEGIEEELGLPHVVKKENDASDLASCRELFDKADTEILHRFPRLRNPPDFNKNYRPLQKQEAFDSDDALAPDTALSVPLLYHFIAPVSPTFLRTRDFAFAGGVTNFSNATCAHIQGLWIAAYFNGQLARDPGRALAGNAAEGMANNGQMTLENLQYETVLYNSFVFDAVSYMDVMMADLGLQVHRKDGWLKEMTDPYGPEDYVDINDEWRKKYA</sequence>
<evidence type="ECO:0000256" key="1">
    <source>
        <dbReference type="ARBA" id="ARBA00022630"/>
    </source>
</evidence>
<comment type="caution">
    <text evidence="4">The sequence shown here is derived from an EMBL/GenBank/DDBJ whole genome shotgun (WGS) entry which is preliminary data.</text>
</comment>
<dbReference type="Pfam" id="PF13738">
    <property type="entry name" value="Pyr_redox_3"/>
    <property type="match status" value="1"/>
</dbReference>
<dbReference type="InterPro" id="IPR036188">
    <property type="entry name" value="FAD/NAD-bd_sf"/>
</dbReference>
<dbReference type="InterPro" id="IPR050346">
    <property type="entry name" value="FMO-like"/>
</dbReference>
<accession>A0A2N3N430</accession>
<dbReference type="Gene3D" id="3.50.50.60">
    <property type="entry name" value="FAD/NAD(P)-binding domain"/>
    <property type="match status" value="1"/>
</dbReference>
<proteinExistence type="predicted"/>
<gene>
    <name evidence="4" type="ORF">jhhlp_005787</name>
</gene>
<evidence type="ECO:0000313" key="5">
    <source>
        <dbReference type="Proteomes" id="UP000233524"/>
    </source>
</evidence>
<dbReference type="EMBL" id="NLAX01000701">
    <property type="protein sequence ID" value="PKS07187.1"/>
    <property type="molecule type" value="Genomic_DNA"/>
</dbReference>